<evidence type="ECO:0000313" key="1">
    <source>
        <dbReference type="EMBL" id="KAI3362519.1"/>
    </source>
</evidence>
<feature type="non-terminal residue" evidence="1">
    <location>
        <position position="172"/>
    </location>
</feature>
<accession>A0ACB8W448</accession>
<reference evidence="1" key="1">
    <citation type="submission" date="2022-04" db="EMBL/GenBank/DDBJ databases">
        <title>Jade perch genome.</title>
        <authorList>
            <person name="Chao B."/>
        </authorList>
    </citation>
    <scope>NUCLEOTIDE SEQUENCE</scope>
    <source>
        <strain evidence="1">CB-2022</strain>
    </source>
</reference>
<dbReference type="EMBL" id="CM041545">
    <property type="protein sequence ID" value="KAI3362519.1"/>
    <property type="molecule type" value="Genomic_DNA"/>
</dbReference>
<organism evidence="1 2">
    <name type="scientific">Scortum barcoo</name>
    <name type="common">barcoo grunter</name>
    <dbReference type="NCBI Taxonomy" id="214431"/>
    <lineage>
        <taxon>Eukaryota</taxon>
        <taxon>Metazoa</taxon>
        <taxon>Chordata</taxon>
        <taxon>Craniata</taxon>
        <taxon>Vertebrata</taxon>
        <taxon>Euteleostomi</taxon>
        <taxon>Actinopterygii</taxon>
        <taxon>Neopterygii</taxon>
        <taxon>Teleostei</taxon>
        <taxon>Neoteleostei</taxon>
        <taxon>Acanthomorphata</taxon>
        <taxon>Eupercaria</taxon>
        <taxon>Centrarchiformes</taxon>
        <taxon>Terapontoidei</taxon>
        <taxon>Terapontidae</taxon>
        <taxon>Scortum</taxon>
    </lineage>
</organism>
<feature type="non-terminal residue" evidence="1">
    <location>
        <position position="1"/>
    </location>
</feature>
<comment type="caution">
    <text evidence="1">The sequence shown here is derived from an EMBL/GenBank/DDBJ whole genome shotgun (WGS) entry which is preliminary data.</text>
</comment>
<name>A0ACB8W448_9TELE</name>
<keyword evidence="2" id="KW-1185">Reference proteome</keyword>
<dbReference type="Proteomes" id="UP000831701">
    <property type="component" value="Chromosome 15"/>
</dbReference>
<sequence length="172" mass="18937">VPMQAKQAAARRTVLEVKTWVWEEFGEAMEEDCWSALKKFWQTVLAPQKGEAVLCQHCLQCSEEAGAGDSEVDSSITQAEVTESTLSDSGRTLRFHPGRGTLNQFYTLHRVLEGLWEFAPCPSWYSVGCSSSIWGPGPFAKGCSVSVQPEQELGSCIASSKSDLFQCMLDYG</sequence>
<proteinExistence type="predicted"/>
<gene>
    <name evidence="1" type="ORF">L3Q82_012806</name>
</gene>
<evidence type="ECO:0000313" key="2">
    <source>
        <dbReference type="Proteomes" id="UP000831701"/>
    </source>
</evidence>
<protein>
    <submittedName>
        <fullName evidence="1">Uncharacterized protein</fullName>
    </submittedName>
</protein>